<accession>A0AAE0AHF4</accession>
<comment type="caution">
    <text evidence="2">The sequence shown here is derived from an EMBL/GenBank/DDBJ whole genome shotgun (WGS) entry which is preliminary data.</text>
</comment>
<name>A0AAE0AHF4_9ROSI</name>
<evidence type="ECO:0000256" key="1">
    <source>
        <dbReference type="SAM" id="SignalP"/>
    </source>
</evidence>
<dbReference type="EMBL" id="JANJYJ010000004">
    <property type="protein sequence ID" value="KAK3218117.1"/>
    <property type="molecule type" value="Genomic_DNA"/>
</dbReference>
<reference evidence="2" key="1">
    <citation type="journal article" date="2023" name="Plant J.">
        <title>Genome sequences and population genomics provide insights into the demographic history, inbreeding, and mutation load of two 'living fossil' tree species of Dipteronia.</title>
        <authorList>
            <person name="Feng Y."/>
            <person name="Comes H.P."/>
            <person name="Chen J."/>
            <person name="Zhu S."/>
            <person name="Lu R."/>
            <person name="Zhang X."/>
            <person name="Li P."/>
            <person name="Qiu J."/>
            <person name="Olsen K.M."/>
            <person name="Qiu Y."/>
        </authorList>
    </citation>
    <scope>NUCLEOTIDE SEQUENCE</scope>
    <source>
        <strain evidence="2">NBL</strain>
    </source>
</reference>
<sequence length="103" mass="11714">MAILSIMWWRLWFLRNQYVHGISAHDTDSVLAWLENFLTSFIAANAAEDVPRNVLGSRDVLWRPPLEGTYKVNSDVTIDKDQLGVGIGLVIRDFQELVMVLNA</sequence>
<keyword evidence="1" id="KW-0732">Signal</keyword>
<protein>
    <submittedName>
        <fullName evidence="2">Uncharacterized protein</fullName>
    </submittedName>
</protein>
<evidence type="ECO:0000313" key="2">
    <source>
        <dbReference type="EMBL" id="KAK3218117.1"/>
    </source>
</evidence>
<keyword evidence="3" id="KW-1185">Reference proteome</keyword>
<dbReference type="AlphaFoldDB" id="A0AAE0AHF4"/>
<organism evidence="2 3">
    <name type="scientific">Dipteronia sinensis</name>
    <dbReference type="NCBI Taxonomy" id="43782"/>
    <lineage>
        <taxon>Eukaryota</taxon>
        <taxon>Viridiplantae</taxon>
        <taxon>Streptophyta</taxon>
        <taxon>Embryophyta</taxon>
        <taxon>Tracheophyta</taxon>
        <taxon>Spermatophyta</taxon>
        <taxon>Magnoliopsida</taxon>
        <taxon>eudicotyledons</taxon>
        <taxon>Gunneridae</taxon>
        <taxon>Pentapetalae</taxon>
        <taxon>rosids</taxon>
        <taxon>malvids</taxon>
        <taxon>Sapindales</taxon>
        <taxon>Sapindaceae</taxon>
        <taxon>Hippocastanoideae</taxon>
        <taxon>Acereae</taxon>
        <taxon>Dipteronia</taxon>
    </lineage>
</organism>
<gene>
    <name evidence="2" type="ORF">Dsin_012087</name>
</gene>
<evidence type="ECO:0000313" key="3">
    <source>
        <dbReference type="Proteomes" id="UP001281410"/>
    </source>
</evidence>
<feature type="signal peptide" evidence="1">
    <location>
        <begin position="1"/>
        <end position="24"/>
    </location>
</feature>
<dbReference type="Proteomes" id="UP001281410">
    <property type="component" value="Unassembled WGS sequence"/>
</dbReference>
<proteinExistence type="predicted"/>
<feature type="chain" id="PRO_5041910186" evidence="1">
    <location>
        <begin position="25"/>
        <end position="103"/>
    </location>
</feature>